<keyword evidence="3" id="KW-1185">Reference proteome</keyword>
<dbReference type="CDD" id="cd02227">
    <property type="entry name" value="cupin_TM1112-like"/>
    <property type="match status" value="1"/>
</dbReference>
<reference evidence="2 3" key="1">
    <citation type="submission" date="2018-12" db="EMBL/GenBank/DDBJ databases">
        <authorList>
            <person name="Grouzdev D.S."/>
            <person name="Krutkina M.S."/>
        </authorList>
    </citation>
    <scope>NUCLEOTIDE SEQUENCE [LARGE SCALE GENOMIC DNA]</scope>
    <source>
        <strain evidence="2 3">RmlP026</strain>
    </source>
</reference>
<protein>
    <submittedName>
        <fullName evidence="2">DUF861 domain-containing protein</fullName>
    </submittedName>
</protein>
<sequence length="158" mass="17075">MIGSIAVDLKPSPINPAWIRAGTPTARNAVLSNSRDRASCTVVWDCTPGEFEWHYDSDETIHILEGSVVLDDGVAPPRRLGPGDVVLFPQGAVVKWKVESHLRKLAFFHRSLPAPIALVSRVVAKAKSVLRRILLPNAKPQAASMAPGMGDLAEVSHN</sequence>
<dbReference type="Gene3D" id="2.60.120.10">
    <property type="entry name" value="Jelly Rolls"/>
    <property type="match status" value="1"/>
</dbReference>
<dbReference type="SUPFAM" id="SSF51182">
    <property type="entry name" value="RmlC-like cupins"/>
    <property type="match status" value="1"/>
</dbReference>
<dbReference type="OrthoDB" id="6877662at2"/>
<evidence type="ECO:0000313" key="3">
    <source>
        <dbReference type="Proteomes" id="UP000290759"/>
    </source>
</evidence>
<evidence type="ECO:0000259" key="1">
    <source>
        <dbReference type="Pfam" id="PF05899"/>
    </source>
</evidence>
<dbReference type="AlphaFoldDB" id="A0A4Q2U729"/>
<dbReference type="PANTHER" id="PTHR40943:SF1">
    <property type="entry name" value="CYTOPLASMIC PROTEIN"/>
    <property type="match status" value="1"/>
</dbReference>
<reference evidence="2 3" key="2">
    <citation type="submission" date="2019-02" db="EMBL/GenBank/DDBJ databases">
        <title>'Lichenibacterium ramalinii' gen. nov. sp. nov., 'Lichenibacterium minor' gen. nov. sp. nov.</title>
        <authorList>
            <person name="Pankratov T."/>
        </authorList>
    </citation>
    <scope>NUCLEOTIDE SEQUENCE [LARGE SCALE GENOMIC DNA]</scope>
    <source>
        <strain evidence="2 3">RmlP026</strain>
    </source>
</reference>
<dbReference type="EMBL" id="QYBB01000009">
    <property type="protein sequence ID" value="RYC32162.1"/>
    <property type="molecule type" value="Genomic_DNA"/>
</dbReference>
<proteinExistence type="predicted"/>
<dbReference type="PANTHER" id="PTHR40943">
    <property type="entry name" value="CYTOPLASMIC PROTEIN-RELATED"/>
    <property type="match status" value="1"/>
</dbReference>
<comment type="caution">
    <text evidence="2">The sequence shown here is derived from an EMBL/GenBank/DDBJ whole genome shotgun (WGS) entry which is preliminary data.</text>
</comment>
<dbReference type="Pfam" id="PF05899">
    <property type="entry name" value="Cupin_3"/>
    <property type="match status" value="1"/>
</dbReference>
<feature type="domain" description="(S)-ureidoglycine aminohydrolase cupin" evidence="1">
    <location>
        <begin position="35"/>
        <end position="104"/>
    </location>
</feature>
<evidence type="ECO:0000313" key="2">
    <source>
        <dbReference type="EMBL" id="RYC32162.1"/>
    </source>
</evidence>
<dbReference type="InterPro" id="IPR014710">
    <property type="entry name" value="RmlC-like_jellyroll"/>
</dbReference>
<organism evidence="2 3">
    <name type="scientific">Lichenibacterium minor</name>
    <dbReference type="NCBI Taxonomy" id="2316528"/>
    <lineage>
        <taxon>Bacteria</taxon>
        <taxon>Pseudomonadati</taxon>
        <taxon>Pseudomonadota</taxon>
        <taxon>Alphaproteobacteria</taxon>
        <taxon>Hyphomicrobiales</taxon>
        <taxon>Lichenihabitantaceae</taxon>
        <taxon>Lichenibacterium</taxon>
    </lineage>
</organism>
<dbReference type="Proteomes" id="UP000290759">
    <property type="component" value="Unassembled WGS sequence"/>
</dbReference>
<gene>
    <name evidence="2" type="ORF">D3273_10275</name>
</gene>
<accession>A0A4Q2U729</accession>
<name>A0A4Q2U729_9HYPH</name>
<dbReference type="InterPro" id="IPR011051">
    <property type="entry name" value="RmlC_Cupin_sf"/>
</dbReference>
<dbReference type="InterPro" id="IPR008579">
    <property type="entry name" value="UGlyAH_Cupin_dom"/>
</dbReference>